<protein>
    <recommendedName>
        <fullName evidence="3">TonB-dependent receptor-like beta-barrel domain-containing protein</fullName>
    </recommendedName>
</protein>
<organism evidence="1 2">
    <name type="scientific">Hymenobacter ginsengisoli</name>
    <dbReference type="NCBI Taxonomy" id="1051626"/>
    <lineage>
        <taxon>Bacteria</taxon>
        <taxon>Pseudomonadati</taxon>
        <taxon>Bacteroidota</taxon>
        <taxon>Cytophagia</taxon>
        <taxon>Cytophagales</taxon>
        <taxon>Hymenobacteraceae</taxon>
        <taxon>Hymenobacter</taxon>
    </lineage>
</organism>
<keyword evidence="2" id="KW-1185">Reference proteome</keyword>
<comment type="caution">
    <text evidence="1">The sequence shown here is derived from an EMBL/GenBank/DDBJ whole genome shotgun (WGS) entry which is preliminary data.</text>
</comment>
<evidence type="ECO:0008006" key="3">
    <source>
        <dbReference type="Google" id="ProtNLM"/>
    </source>
</evidence>
<accession>A0ABP8PUU5</accession>
<dbReference type="EMBL" id="BAABGQ010000002">
    <property type="protein sequence ID" value="GAA4493201.1"/>
    <property type="molecule type" value="Genomic_DNA"/>
</dbReference>
<evidence type="ECO:0000313" key="1">
    <source>
        <dbReference type="EMBL" id="GAA4493201.1"/>
    </source>
</evidence>
<proteinExistence type="predicted"/>
<evidence type="ECO:0000313" key="2">
    <source>
        <dbReference type="Proteomes" id="UP001501243"/>
    </source>
</evidence>
<reference evidence="2" key="1">
    <citation type="journal article" date="2019" name="Int. J. Syst. Evol. Microbiol.">
        <title>The Global Catalogue of Microorganisms (GCM) 10K type strain sequencing project: providing services to taxonomists for standard genome sequencing and annotation.</title>
        <authorList>
            <consortium name="The Broad Institute Genomics Platform"/>
            <consortium name="The Broad Institute Genome Sequencing Center for Infectious Disease"/>
            <person name="Wu L."/>
            <person name="Ma J."/>
        </authorList>
    </citation>
    <scope>NUCLEOTIDE SEQUENCE [LARGE SCALE GENOMIC DNA]</scope>
    <source>
        <strain evidence="2">JCM 17841</strain>
    </source>
</reference>
<gene>
    <name evidence="1" type="ORF">GCM10023172_01470</name>
</gene>
<dbReference type="Proteomes" id="UP001501243">
    <property type="component" value="Unassembled WGS sequence"/>
</dbReference>
<sequence>MGASVRAQYVGARDWLATLDLGYDYARSRAAVTRFDFPPPHYAGPLTVAATGAAHLRMTQLAGFGQRLGHGRVQVDALAGPELAVLLAAREMGEDTHDDTFITTSPAWTINTPYSLAHQLDWRVRADVTGWYHRWGLSASYAWELTDLRNVLADVPDY</sequence>
<name>A0ABP8PUU5_9BACT</name>